<organism evidence="8 9">
    <name type="scientific">candidate division WS6 bacterium 36_33</name>
    <dbReference type="NCBI Taxonomy" id="1641388"/>
    <lineage>
        <taxon>Bacteria</taxon>
        <taxon>Candidatus Dojkabacteria</taxon>
    </lineage>
</organism>
<feature type="domain" description="Peptidase S26" evidence="7">
    <location>
        <begin position="28"/>
        <end position="185"/>
    </location>
</feature>
<evidence type="ECO:0000256" key="2">
    <source>
        <dbReference type="ARBA" id="ARBA00009370"/>
    </source>
</evidence>
<evidence type="ECO:0000256" key="4">
    <source>
        <dbReference type="ARBA" id="ARBA00022801"/>
    </source>
</evidence>
<dbReference type="NCBIfam" id="TIGR02227">
    <property type="entry name" value="sigpep_I_bact"/>
    <property type="match status" value="1"/>
</dbReference>
<dbReference type="GO" id="GO:0016020">
    <property type="term" value="C:membrane"/>
    <property type="evidence" value="ECO:0007669"/>
    <property type="project" value="UniProtKB-SubCell"/>
</dbReference>
<dbReference type="PROSITE" id="PS00760">
    <property type="entry name" value="SPASE_I_2"/>
    <property type="match status" value="1"/>
</dbReference>
<dbReference type="AlphaFoldDB" id="A0A117LTX0"/>
<sequence length="202" mass="22848">MYESTEEEVTKTEKVSSAFASVGKFIVSLLETVVVALVISIVLYIFVMTPHEVIGNSMHPTYKNGEYLMANRITYRIGEPERGDVVIFKYSETQDFIKRVIGLPGDTVMLKDGQLYINGNLLDESDYLADSVYTNGGEYLKEGESKKIPAGEYFVCGDNRPHSSDSRVFGPIPEKDIKGKAWIVYFPFSEFRIVTHQEYQTL</sequence>
<dbReference type="GO" id="GO:0004252">
    <property type="term" value="F:serine-type endopeptidase activity"/>
    <property type="evidence" value="ECO:0007669"/>
    <property type="project" value="InterPro"/>
</dbReference>
<keyword evidence="6" id="KW-0812">Transmembrane</keyword>
<dbReference type="InterPro" id="IPR019758">
    <property type="entry name" value="Pept_S26A_signal_pept_1_CS"/>
</dbReference>
<dbReference type="Pfam" id="PF10502">
    <property type="entry name" value="Peptidase_S26"/>
    <property type="match status" value="1"/>
</dbReference>
<reference evidence="9" key="1">
    <citation type="journal article" date="2015" name="MBio">
        <title>Genome-Resolved Metagenomic Analysis Reveals Roles for Candidate Phyla and Other Microbial Community Members in Biogeochemical Transformations in Oil Reservoirs.</title>
        <authorList>
            <person name="Hu P."/>
            <person name="Tom L."/>
            <person name="Singh A."/>
            <person name="Thomas B.C."/>
            <person name="Baker B.J."/>
            <person name="Piceno Y.M."/>
            <person name="Andersen G.L."/>
            <person name="Banfield J.F."/>
        </authorList>
    </citation>
    <scope>NUCLEOTIDE SEQUENCE [LARGE SCALE GENOMIC DNA]</scope>
</reference>
<dbReference type="PROSITE" id="PS00761">
    <property type="entry name" value="SPASE_I_3"/>
    <property type="match status" value="1"/>
</dbReference>
<accession>A0A117LTX0</accession>
<dbReference type="SUPFAM" id="SSF51306">
    <property type="entry name" value="LexA/Signal peptidase"/>
    <property type="match status" value="1"/>
</dbReference>
<keyword evidence="4 6" id="KW-0378">Hydrolase</keyword>
<dbReference type="GO" id="GO:0006465">
    <property type="term" value="P:signal peptide processing"/>
    <property type="evidence" value="ECO:0007669"/>
    <property type="project" value="InterPro"/>
</dbReference>
<evidence type="ECO:0000256" key="1">
    <source>
        <dbReference type="ARBA" id="ARBA00000677"/>
    </source>
</evidence>
<dbReference type="InterPro" id="IPR019533">
    <property type="entry name" value="Peptidase_S26"/>
</dbReference>
<feature type="active site" evidence="5">
    <location>
        <position position="98"/>
    </location>
</feature>
<dbReference type="InterPro" id="IPR000223">
    <property type="entry name" value="Pept_S26A_signal_pept_1"/>
</dbReference>
<comment type="catalytic activity">
    <reaction evidence="1 6">
        <text>Cleavage of hydrophobic, N-terminal signal or leader sequences from secreted and periplasmic proteins.</text>
        <dbReference type="EC" id="3.4.21.89"/>
    </reaction>
</comment>
<comment type="subcellular location">
    <subcellularLocation>
        <location evidence="6">Membrane</location>
        <topology evidence="6">Single-pass type II membrane protein</topology>
    </subcellularLocation>
</comment>
<evidence type="ECO:0000313" key="9">
    <source>
        <dbReference type="Proteomes" id="UP000053469"/>
    </source>
</evidence>
<evidence type="ECO:0000256" key="5">
    <source>
        <dbReference type="PIRSR" id="PIRSR600223-1"/>
    </source>
</evidence>
<feature type="transmembrane region" description="Helical" evidence="6">
    <location>
        <begin position="25"/>
        <end position="47"/>
    </location>
</feature>
<evidence type="ECO:0000256" key="3">
    <source>
        <dbReference type="ARBA" id="ARBA00013208"/>
    </source>
</evidence>
<dbReference type="Gene3D" id="2.10.109.10">
    <property type="entry name" value="Umud Fragment, subunit A"/>
    <property type="match status" value="1"/>
</dbReference>
<dbReference type="InterPro" id="IPR036286">
    <property type="entry name" value="LexA/Signal_pep-like_sf"/>
</dbReference>
<dbReference type="PANTHER" id="PTHR43390">
    <property type="entry name" value="SIGNAL PEPTIDASE I"/>
    <property type="match status" value="1"/>
</dbReference>
<dbReference type="InterPro" id="IPR019757">
    <property type="entry name" value="Pept_S26A_signal_pept_1_Lys-AS"/>
</dbReference>
<protein>
    <recommendedName>
        <fullName evidence="3 6">Signal peptidase I</fullName>
        <ecNumber evidence="3 6">3.4.21.89</ecNumber>
    </recommendedName>
</protein>
<dbReference type="PRINTS" id="PR00727">
    <property type="entry name" value="LEADERPTASE"/>
</dbReference>
<evidence type="ECO:0000313" key="8">
    <source>
        <dbReference type="EMBL" id="KUK67132.1"/>
    </source>
</evidence>
<dbReference type="EC" id="3.4.21.89" evidence="3 6"/>
<dbReference type="PATRIC" id="fig|1641388.3.peg.295"/>
<dbReference type="EMBL" id="LGGI01000038">
    <property type="protein sequence ID" value="KUK67132.1"/>
    <property type="molecule type" value="Genomic_DNA"/>
</dbReference>
<comment type="caution">
    <text evidence="8">The sequence shown here is derived from an EMBL/GenBank/DDBJ whole genome shotgun (WGS) entry which is preliminary data.</text>
</comment>
<dbReference type="Proteomes" id="UP000053469">
    <property type="component" value="Unassembled WGS sequence"/>
</dbReference>
<keyword evidence="6" id="KW-0472">Membrane</keyword>
<keyword evidence="6" id="KW-0645">Protease</keyword>
<dbReference type="PANTHER" id="PTHR43390:SF1">
    <property type="entry name" value="CHLOROPLAST PROCESSING PEPTIDASE"/>
    <property type="match status" value="1"/>
</dbReference>
<keyword evidence="6" id="KW-1133">Transmembrane helix</keyword>
<gene>
    <name evidence="8" type="ORF">XD87_0313</name>
</gene>
<dbReference type="CDD" id="cd06530">
    <property type="entry name" value="S26_SPase_I"/>
    <property type="match status" value="1"/>
</dbReference>
<proteinExistence type="inferred from homology"/>
<comment type="similarity">
    <text evidence="2 6">Belongs to the peptidase S26 family.</text>
</comment>
<evidence type="ECO:0000259" key="7">
    <source>
        <dbReference type="Pfam" id="PF10502"/>
    </source>
</evidence>
<name>A0A117LTX0_9BACT</name>
<feature type="active site" evidence="5">
    <location>
        <position position="57"/>
    </location>
</feature>
<evidence type="ECO:0000256" key="6">
    <source>
        <dbReference type="RuleBase" id="RU362042"/>
    </source>
</evidence>
<dbReference type="GO" id="GO:0009003">
    <property type="term" value="F:signal peptidase activity"/>
    <property type="evidence" value="ECO:0007669"/>
    <property type="project" value="UniProtKB-EC"/>
</dbReference>